<accession>A0A6A5KAJ3</accession>
<name>A0A6A5KAJ3_9PLEO</name>
<dbReference type="Proteomes" id="UP000800040">
    <property type="component" value="Unassembled WGS sequence"/>
</dbReference>
<evidence type="ECO:0000313" key="2">
    <source>
        <dbReference type="EMBL" id="KAF1831464.1"/>
    </source>
</evidence>
<evidence type="ECO:0000313" key="3">
    <source>
        <dbReference type="Proteomes" id="UP000800040"/>
    </source>
</evidence>
<gene>
    <name evidence="2" type="ORF">BDW02DRAFT_632809</name>
</gene>
<evidence type="ECO:0000256" key="1">
    <source>
        <dbReference type="SAM" id="MobiDB-lite"/>
    </source>
</evidence>
<organism evidence="2 3">
    <name type="scientific">Decorospora gaudefroyi</name>
    <dbReference type="NCBI Taxonomy" id="184978"/>
    <lineage>
        <taxon>Eukaryota</taxon>
        <taxon>Fungi</taxon>
        <taxon>Dikarya</taxon>
        <taxon>Ascomycota</taxon>
        <taxon>Pezizomycotina</taxon>
        <taxon>Dothideomycetes</taxon>
        <taxon>Pleosporomycetidae</taxon>
        <taxon>Pleosporales</taxon>
        <taxon>Pleosporineae</taxon>
        <taxon>Pleosporaceae</taxon>
        <taxon>Decorospora</taxon>
    </lineage>
</organism>
<feature type="compositionally biased region" description="Basic and acidic residues" evidence="1">
    <location>
        <begin position="19"/>
        <end position="29"/>
    </location>
</feature>
<protein>
    <submittedName>
        <fullName evidence="2">Uncharacterized protein</fullName>
    </submittedName>
</protein>
<feature type="region of interest" description="Disordered" evidence="1">
    <location>
        <begin position="1"/>
        <end position="53"/>
    </location>
</feature>
<keyword evidence="3" id="KW-1185">Reference proteome</keyword>
<sequence length="177" mass="19162">MDNISSTMSGPKSPNSREPGSRSDYDRQRFLSPKDAAVDSSAQPEASSEEISVFDFLRETESLSTTTAGPPEFAQKLPYTYPRLCSFGTTNTISQASLLAADAPRPEPSAGPLHTTKEKEGAPLVVTDDPAALQSDDQDKSQLKQALTKENESQGKVRKTISSFFNFTKKGDNTGRP</sequence>
<feature type="compositionally biased region" description="Polar residues" evidence="1">
    <location>
        <begin position="1"/>
        <end position="18"/>
    </location>
</feature>
<dbReference type="AlphaFoldDB" id="A0A6A5KAJ3"/>
<dbReference type="EMBL" id="ML975363">
    <property type="protein sequence ID" value="KAF1831464.1"/>
    <property type="molecule type" value="Genomic_DNA"/>
</dbReference>
<feature type="region of interest" description="Disordered" evidence="1">
    <location>
        <begin position="102"/>
        <end position="155"/>
    </location>
</feature>
<feature type="compositionally biased region" description="Polar residues" evidence="1">
    <location>
        <begin position="40"/>
        <end position="50"/>
    </location>
</feature>
<proteinExistence type="predicted"/>
<feature type="compositionally biased region" description="Basic and acidic residues" evidence="1">
    <location>
        <begin position="137"/>
        <end position="155"/>
    </location>
</feature>
<reference evidence="2" key="1">
    <citation type="submission" date="2020-01" db="EMBL/GenBank/DDBJ databases">
        <authorList>
            <consortium name="DOE Joint Genome Institute"/>
            <person name="Haridas S."/>
            <person name="Albert R."/>
            <person name="Binder M."/>
            <person name="Bloem J."/>
            <person name="Labutti K."/>
            <person name="Salamov A."/>
            <person name="Andreopoulos B."/>
            <person name="Baker S.E."/>
            <person name="Barry K."/>
            <person name="Bills G."/>
            <person name="Bluhm B.H."/>
            <person name="Cannon C."/>
            <person name="Castanera R."/>
            <person name="Culley D.E."/>
            <person name="Daum C."/>
            <person name="Ezra D."/>
            <person name="Gonzalez J.B."/>
            <person name="Henrissat B."/>
            <person name="Kuo A."/>
            <person name="Liang C."/>
            <person name="Lipzen A."/>
            <person name="Lutzoni F."/>
            <person name="Magnuson J."/>
            <person name="Mondo S."/>
            <person name="Nolan M."/>
            <person name="Ohm R."/>
            <person name="Pangilinan J."/>
            <person name="Park H.-J."/>
            <person name="Ramirez L."/>
            <person name="Alfaro M."/>
            <person name="Sun H."/>
            <person name="Tritt A."/>
            <person name="Yoshinaga Y."/>
            <person name="Zwiers L.-H."/>
            <person name="Turgeon B.G."/>
            <person name="Goodwin S.B."/>
            <person name="Spatafora J.W."/>
            <person name="Crous P.W."/>
            <person name="Grigoriev I.V."/>
        </authorList>
    </citation>
    <scope>NUCLEOTIDE SEQUENCE</scope>
    <source>
        <strain evidence="2">P77</strain>
    </source>
</reference>